<evidence type="ECO:0000256" key="1">
    <source>
        <dbReference type="ARBA" id="ARBA00004571"/>
    </source>
</evidence>
<evidence type="ECO:0000256" key="12">
    <source>
        <dbReference type="PROSITE-ProRule" id="PRU01360"/>
    </source>
</evidence>
<keyword evidence="10 12" id="KW-0472">Membrane</keyword>
<dbReference type="Gene3D" id="2.40.170.20">
    <property type="entry name" value="TonB-dependent receptor, beta-barrel domain"/>
    <property type="match status" value="1"/>
</dbReference>
<protein>
    <submittedName>
        <fullName evidence="18">TonB-dependent receptor</fullName>
    </submittedName>
</protein>
<comment type="similarity">
    <text evidence="12 13">Belongs to the TonB-dependent receptor family.</text>
</comment>
<evidence type="ECO:0000256" key="3">
    <source>
        <dbReference type="ARBA" id="ARBA00022452"/>
    </source>
</evidence>
<accession>A0ABU3N8Q5</accession>
<feature type="domain" description="TonB-dependent receptor-like beta-barrel" evidence="16">
    <location>
        <begin position="392"/>
        <end position="801"/>
    </location>
</feature>
<dbReference type="InterPro" id="IPR036942">
    <property type="entry name" value="Beta-barrel_TonB_sf"/>
</dbReference>
<evidence type="ECO:0000256" key="13">
    <source>
        <dbReference type="RuleBase" id="RU003357"/>
    </source>
</evidence>
<evidence type="ECO:0000256" key="11">
    <source>
        <dbReference type="ARBA" id="ARBA00023237"/>
    </source>
</evidence>
<dbReference type="Pfam" id="PF00593">
    <property type="entry name" value="TonB_dep_Rec_b-barrel"/>
    <property type="match status" value="1"/>
</dbReference>
<evidence type="ECO:0000256" key="7">
    <source>
        <dbReference type="ARBA" id="ARBA00023004"/>
    </source>
</evidence>
<keyword evidence="11 12" id="KW-0998">Cell outer membrane</keyword>
<organism evidence="18">
    <name type="scientific">Sphingomonas psychrotolerans</name>
    <dbReference type="NCBI Taxonomy" id="1327635"/>
    <lineage>
        <taxon>Bacteria</taxon>
        <taxon>Pseudomonadati</taxon>
        <taxon>Pseudomonadota</taxon>
        <taxon>Alphaproteobacteria</taxon>
        <taxon>Sphingomonadales</taxon>
        <taxon>Sphingomonadaceae</taxon>
        <taxon>Sphingomonas</taxon>
    </lineage>
</organism>
<keyword evidence="18" id="KW-0675">Receptor</keyword>
<keyword evidence="7" id="KW-0408">Iron</keyword>
<keyword evidence="4" id="KW-0410">Iron transport</keyword>
<feature type="signal peptide" evidence="15">
    <location>
        <begin position="1"/>
        <end position="21"/>
    </location>
</feature>
<dbReference type="InterPro" id="IPR039426">
    <property type="entry name" value="TonB-dep_rcpt-like"/>
</dbReference>
<comment type="subcellular location">
    <subcellularLocation>
        <location evidence="1 12">Cell outer membrane</location>
        <topology evidence="1 12">Multi-pass membrane protein</topology>
    </subcellularLocation>
</comment>
<evidence type="ECO:0000256" key="9">
    <source>
        <dbReference type="ARBA" id="ARBA00023077"/>
    </source>
</evidence>
<sequence length="839" mass="89515">MKRGTLFLAAAPLVLAAPAFATTISGARNAPDTDETPAASQPNQDAGKPQEEVFSTGVAKGRDRLDSATSTSAIKDRDVEKLAPRSLADILRTIPGIRVEGSSGDGNSNYTIRGLPLASGGSKYMQIEEDGLPVLEFGDFFGVASDIFIRADANLAQVEAIRGGSASTFASNSPGGVINLISKTGEVEGGAIHLSTGLDYDEQRIDFDYGAKLSDTLRFHFGGFYRTGEGVRNVGFNAVKGGQLKFNLTKQFSNGFIRLNGKLLDDRSPQYVPIPIRISGTNDKPVLESVPGLDVRSDSLLSRNISGIITLDGNNLPARYSIKDGMHALVKSIGLEAQFDIAGWTVSERMRYSAISGGVVRGQLNANQPVNRATILANALGGAGARLSYASGPLRGQPIADPASLNGNGLLANNLLTKYDIHSLDNFSNDLRGSRVWNLGSGDLTVTGGVYKSVQTLNTDWLYTNTVQDVVGGGNASLIDITNAAGVVQTVDGFYAFNLGAVAGLYRRTFDVDYDVTAPYGSVNYHIGKVSIGGSIRYDAGKVRGQLIGAELGGGRIGMTSFDFNNDGRISPAETRTGILPLSSPAPVNYDYGYLSYSTGINFRVAEPLAVFARYSRGARANADKILFTSAVSTTTGELVNDKDGYDVVTQAEAGVKFRKSNLTLNLTGFLANTNDTNLQTGGVVLKRKYRAYGAELEGAFREGPFSLTANATYTHAEIREDLLNTALNGSTPRHQPDLIYNITPQVDTRFASFGANISGSTESYAQDVNQLKMPGFTLVDAFVQFRPTERLQLMLNANNLFDKVAFYEIQQNAIPASGYGWGRAANGRTISATASLSF</sequence>
<dbReference type="InterPro" id="IPR037066">
    <property type="entry name" value="Plug_dom_sf"/>
</dbReference>
<keyword evidence="6 15" id="KW-0732">Signal</keyword>
<keyword evidence="9 13" id="KW-0798">TonB box</keyword>
<evidence type="ECO:0000259" key="16">
    <source>
        <dbReference type="Pfam" id="PF00593"/>
    </source>
</evidence>
<gene>
    <name evidence="18" type="ORF">MZO42_15840</name>
</gene>
<dbReference type="PROSITE" id="PS52016">
    <property type="entry name" value="TONB_DEPENDENT_REC_3"/>
    <property type="match status" value="1"/>
</dbReference>
<dbReference type="PANTHER" id="PTHR32552:SF89">
    <property type="entry name" value="CATECHOLATE SIDEROPHORE RECEPTOR FIU"/>
    <property type="match status" value="1"/>
</dbReference>
<evidence type="ECO:0000256" key="6">
    <source>
        <dbReference type="ARBA" id="ARBA00022729"/>
    </source>
</evidence>
<proteinExistence type="inferred from homology"/>
<evidence type="ECO:0000256" key="15">
    <source>
        <dbReference type="SAM" id="SignalP"/>
    </source>
</evidence>
<evidence type="ECO:0000256" key="2">
    <source>
        <dbReference type="ARBA" id="ARBA00022448"/>
    </source>
</evidence>
<evidence type="ECO:0000259" key="17">
    <source>
        <dbReference type="Pfam" id="PF07715"/>
    </source>
</evidence>
<feature type="domain" description="TonB-dependent receptor plug" evidence="17">
    <location>
        <begin position="65"/>
        <end position="177"/>
    </location>
</feature>
<name>A0ABU3N8Q5_9SPHN</name>
<evidence type="ECO:0000256" key="5">
    <source>
        <dbReference type="ARBA" id="ARBA00022692"/>
    </source>
</evidence>
<dbReference type="InterPro" id="IPR000531">
    <property type="entry name" value="Beta-barrel_TonB"/>
</dbReference>
<evidence type="ECO:0000256" key="14">
    <source>
        <dbReference type="SAM" id="MobiDB-lite"/>
    </source>
</evidence>
<keyword evidence="3 12" id="KW-1134">Transmembrane beta strand</keyword>
<dbReference type="SUPFAM" id="SSF56935">
    <property type="entry name" value="Porins"/>
    <property type="match status" value="1"/>
</dbReference>
<keyword evidence="2 12" id="KW-0813">Transport</keyword>
<reference evidence="18" key="1">
    <citation type="submission" date="2022-04" db="EMBL/GenBank/DDBJ databases">
        <title>Tomato heritable bacteria conferring resistance against bacterial wilt.</title>
        <authorList>
            <person name="Yin J."/>
        </authorList>
    </citation>
    <scope>NUCLEOTIDE SEQUENCE</scope>
    <source>
        <strain evidence="18">Cra20</strain>
    </source>
</reference>
<evidence type="ECO:0000256" key="4">
    <source>
        <dbReference type="ARBA" id="ARBA00022496"/>
    </source>
</evidence>
<feature type="chain" id="PRO_5046315148" evidence="15">
    <location>
        <begin position="22"/>
        <end position="839"/>
    </location>
</feature>
<evidence type="ECO:0000313" key="18">
    <source>
        <dbReference type="EMBL" id="MDT8760172.1"/>
    </source>
</evidence>
<dbReference type="Gene3D" id="2.170.130.10">
    <property type="entry name" value="TonB-dependent receptor, plug domain"/>
    <property type="match status" value="1"/>
</dbReference>
<dbReference type="Pfam" id="PF07715">
    <property type="entry name" value="Plug"/>
    <property type="match status" value="1"/>
</dbReference>
<dbReference type="InterPro" id="IPR012910">
    <property type="entry name" value="Plug_dom"/>
</dbReference>
<evidence type="ECO:0000256" key="8">
    <source>
        <dbReference type="ARBA" id="ARBA00023065"/>
    </source>
</evidence>
<evidence type="ECO:0000256" key="10">
    <source>
        <dbReference type="ARBA" id="ARBA00023136"/>
    </source>
</evidence>
<comment type="caution">
    <text evidence="18">The sequence shown here is derived from an EMBL/GenBank/DDBJ whole genome shotgun (WGS) entry which is preliminary data.</text>
</comment>
<dbReference type="EMBL" id="JALMLT010000004">
    <property type="protein sequence ID" value="MDT8760172.1"/>
    <property type="molecule type" value="Genomic_DNA"/>
</dbReference>
<keyword evidence="5 12" id="KW-0812">Transmembrane</keyword>
<dbReference type="PANTHER" id="PTHR32552">
    <property type="entry name" value="FERRICHROME IRON RECEPTOR-RELATED"/>
    <property type="match status" value="1"/>
</dbReference>
<keyword evidence="8" id="KW-0406">Ion transport</keyword>
<feature type="region of interest" description="Disordered" evidence="14">
    <location>
        <begin position="26"/>
        <end position="71"/>
    </location>
</feature>